<dbReference type="InterPro" id="IPR002543">
    <property type="entry name" value="FtsK_dom"/>
</dbReference>
<feature type="domain" description="FtsK" evidence="2">
    <location>
        <begin position="128"/>
        <end position="323"/>
    </location>
</feature>
<evidence type="ECO:0000313" key="3">
    <source>
        <dbReference type="EMBL" id="MRG90209.1"/>
    </source>
</evidence>
<reference evidence="3 4" key="1">
    <citation type="submission" date="2019-11" db="EMBL/GenBank/DDBJ databases">
        <title>Draft genome sequence of 12 host-associated Lactobacillus reuteri rodent strains.</title>
        <authorList>
            <person name="Zhang S."/>
            <person name="Ozcam M."/>
            <person name="Van Pijkeren J.P."/>
        </authorList>
    </citation>
    <scope>NUCLEOTIDE SEQUENCE [LARGE SCALE GENOMIC DNA]</scope>
    <source>
        <strain evidence="3 4">N4I</strain>
    </source>
</reference>
<gene>
    <name evidence="3" type="ORF">GIX76_09505</name>
</gene>
<keyword evidence="1" id="KW-0547">Nucleotide-binding</keyword>
<dbReference type="CDD" id="cd00267">
    <property type="entry name" value="ABC_ATPase"/>
    <property type="match status" value="1"/>
</dbReference>
<evidence type="ECO:0000313" key="4">
    <source>
        <dbReference type="Proteomes" id="UP000460207"/>
    </source>
</evidence>
<dbReference type="GO" id="GO:0003677">
    <property type="term" value="F:DNA binding"/>
    <property type="evidence" value="ECO:0007669"/>
    <property type="project" value="InterPro"/>
</dbReference>
<dbReference type="PROSITE" id="PS50901">
    <property type="entry name" value="FTSK"/>
    <property type="match status" value="1"/>
</dbReference>
<evidence type="ECO:0000256" key="1">
    <source>
        <dbReference type="PROSITE-ProRule" id="PRU00289"/>
    </source>
</evidence>
<sequence length="368" mass="41170">MTKLTGEALIAYIMEVLRYTLFSDTTQNNEYTIDITPHSIIFIPVYPLTYLIDETFYNRLYTILSLALMPDYTLIRPLTMQVVTLPDRPSSERRGLMFPIIKGQANRLECSFTQLIQDYHQTGEIPLMDIVSWDYVHSPHAVVTGVSGSGKSYFLKTLLAICSVIGDTVVVDPKASDLARMTRTRPASSAIIPDFSSGAQQGINNQFLNRVIAEMKRLEVEMYRRQGLLFSKSQKISTDYRELKLKPTFLFLDEVGSLTIGASKAMKDDFQRTLTKLILLGRESGVYTIMSMQSARAEYIPTIVKDSISLRVQLGRLNSENTRFLFPELTDDMPIVPIGGSGTGIVSIAGDSRYAGIQPIATPTINSF</sequence>
<dbReference type="InterPro" id="IPR003593">
    <property type="entry name" value="AAA+_ATPase"/>
</dbReference>
<dbReference type="Gene3D" id="3.40.50.300">
    <property type="entry name" value="P-loop containing nucleotide triphosphate hydrolases"/>
    <property type="match status" value="1"/>
</dbReference>
<accession>A0A7X2G1T8</accession>
<dbReference type="Proteomes" id="UP000460207">
    <property type="component" value="Unassembled WGS sequence"/>
</dbReference>
<organism evidence="3 4">
    <name type="scientific">Limosilactobacillus reuteri</name>
    <name type="common">Lactobacillus reuteri</name>
    <dbReference type="NCBI Taxonomy" id="1598"/>
    <lineage>
        <taxon>Bacteria</taxon>
        <taxon>Bacillati</taxon>
        <taxon>Bacillota</taxon>
        <taxon>Bacilli</taxon>
        <taxon>Lactobacillales</taxon>
        <taxon>Lactobacillaceae</taxon>
        <taxon>Limosilactobacillus</taxon>
    </lineage>
</organism>
<dbReference type="SUPFAM" id="SSF52540">
    <property type="entry name" value="P-loop containing nucleoside triphosphate hydrolases"/>
    <property type="match status" value="1"/>
</dbReference>
<comment type="caution">
    <text evidence="3">The sequence shown here is derived from an EMBL/GenBank/DDBJ whole genome shotgun (WGS) entry which is preliminary data.</text>
</comment>
<dbReference type="EMBL" id="WJND01000024">
    <property type="protein sequence ID" value="MRG90209.1"/>
    <property type="molecule type" value="Genomic_DNA"/>
</dbReference>
<proteinExistence type="predicted"/>
<dbReference type="InterPro" id="IPR027417">
    <property type="entry name" value="P-loop_NTPase"/>
</dbReference>
<feature type="binding site" evidence="1">
    <location>
        <begin position="145"/>
        <end position="152"/>
    </location>
    <ligand>
        <name>ATP</name>
        <dbReference type="ChEBI" id="CHEBI:30616"/>
    </ligand>
</feature>
<keyword evidence="1" id="KW-0067">ATP-binding</keyword>
<protein>
    <recommendedName>
        <fullName evidence="2">FtsK domain-containing protein</fullName>
    </recommendedName>
</protein>
<dbReference type="RefSeq" id="WP_153704357.1">
    <property type="nucleotide sequence ID" value="NZ_WJND01000024.1"/>
</dbReference>
<dbReference type="SMART" id="SM00382">
    <property type="entry name" value="AAA"/>
    <property type="match status" value="1"/>
</dbReference>
<dbReference type="AlphaFoldDB" id="A0A7X2G1T8"/>
<dbReference type="GO" id="GO:0005524">
    <property type="term" value="F:ATP binding"/>
    <property type="evidence" value="ECO:0007669"/>
    <property type="project" value="UniProtKB-UniRule"/>
</dbReference>
<name>A0A7X2G1T8_LIMRT</name>
<evidence type="ECO:0000259" key="2">
    <source>
        <dbReference type="PROSITE" id="PS50901"/>
    </source>
</evidence>